<protein>
    <submittedName>
        <fullName evidence="1">Uncharacterized protein</fullName>
    </submittedName>
</protein>
<sequence>MALVKSILGSGNAGQSAQAIVGFVSKAQAATAAAQGGQLLPTSIVEYSTSTANYGPTLPSDSAPGDTYLVANTSANTIKVWPASGFKINGGTADAALSIATLKTASFTSLGDGNWVAVASA</sequence>
<reference evidence="1" key="1">
    <citation type="submission" date="2020-04" db="EMBL/GenBank/DDBJ databases">
        <authorList>
            <person name="Chiriac C."/>
            <person name="Salcher M."/>
            <person name="Ghai R."/>
            <person name="Kavagutti S V."/>
        </authorList>
    </citation>
    <scope>NUCLEOTIDE SEQUENCE</scope>
</reference>
<name>A0A6J5NUP2_9CAUD</name>
<accession>A0A6J5NUP2</accession>
<dbReference type="EMBL" id="LR796715">
    <property type="protein sequence ID" value="CAB4160755.1"/>
    <property type="molecule type" value="Genomic_DNA"/>
</dbReference>
<proteinExistence type="predicted"/>
<organism evidence="1">
    <name type="scientific">uncultured Caudovirales phage</name>
    <dbReference type="NCBI Taxonomy" id="2100421"/>
    <lineage>
        <taxon>Viruses</taxon>
        <taxon>Duplodnaviria</taxon>
        <taxon>Heunggongvirae</taxon>
        <taxon>Uroviricota</taxon>
        <taxon>Caudoviricetes</taxon>
        <taxon>Peduoviridae</taxon>
        <taxon>Maltschvirus</taxon>
        <taxon>Maltschvirus maltsch</taxon>
    </lineage>
</organism>
<gene>
    <name evidence="1" type="ORF">UFOVP770_9</name>
</gene>
<evidence type="ECO:0000313" key="1">
    <source>
        <dbReference type="EMBL" id="CAB4160755.1"/>
    </source>
</evidence>